<comment type="caution">
    <text evidence="1">The sequence shown here is derived from an EMBL/GenBank/DDBJ whole genome shotgun (WGS) entry which is preliminary data.</text>
</comment>
<dbReference type="Proteomes" id="UP000317708">
    <property type="component" value="Unassembled WGS sequence"/>
</dbReference>
<sequence>MLINEYFQEIRHLIEACPIIQSYNLITDSRSLYVGFIRGDLNLVDGTLLHIREFVNVKTGIERGKYTYQYMSASNDLVFRYDNAPHHQELNLPNYPHHKHIGSEENIISSNAPSLADVLKEIEENR</sequence>
<protein>
    <submittedName>
        <fullName evidence="1">Uncharacterized protein</fullName>
    </submittedName>
</protein>
<dbReference type="Pfam" id="PF20126">
    <property type="entry name" value="TumE"/>
    <property type="match status" value="1"/>
</dbReference>
<accession>A0A552EN29</accession>
<dbReference type="EMBL" id="SFBI01000111">
    <property type="protein sequence ID" value="TRU35854.1"/>
    <property type="molecule type" value="Genomic_DNA"/>
</dbReference>
<dbReference type="AlphaFoldDB" id="A0A552EN29"/>
<gene>
    <name evidence="1" type="ORF">EWV92_13320</name>
</gene>
<organism evidence="1 2">
    <name type="scientific">Microcystis aeruginosa Ma_MB_S_20031200_S102</name>
    <dbReference type="NCBI Taxonomy" id="2486254"/>
    <lineage>
        <taxon>Bacteria</taxon>
        <taxon>Bacillati</taxon>
        <taxon>Cyanobacteriota</taxon>
        <taxon>Cyanophyceae</taxon>
        <taxon>Oscillatoriophycideae</taxon>
        <taxon>Chroococcales</taxon>
        <taxon>Microcystaceae</taxon>
        <taxon>Microcystis</taxon>
    </lineage>
</organism>
<evidence type="ECO:0000313" key="2">
    <source>
        <dbReference type="Proteomes" id="UP000317708"/>
    </source>
</evidence>
<reference evidence="1 2" key="1">
    <citation type="submission" date="2019-01" db="EMBL/GenBank/DDBJ databases">
        <title>Coherence of Microcystis species and biogeography revealed through population genomics.</title>
        <authorList>
            <person name="Perez-Carrascal O.M."/>
            <person name="Terrat Y."/>
            <person name="Giani A."/>
            <person name="Fortin N."/>
            <person name="Tromas N."/>
            <person name="Shapiro B.J."/>
        </authorList>
    </citation>
    <scope>NUCLEOTIDE SEQUENCE [LARGE SCALE GENOMIC DNA]</scope>
    <source>
        <strain evidence="1">Ma_MB_S_20031200_S102</strain>
    </source>
</reference>
<proteinExistence type="predicted"/>
<name>A0A552EN29_MICAE</name>
<evidence type="ECO:0000313" key="1">
    <source>
        <dbReference type="EMBL" id="TRU35854.1"/>
    </source>
</evidence>
<dbReference type="InterPro" id="IPR045397">
    <property type="entry name" value="TumE-like"/>
</dbReference>